<dbReference type="STRING" id="1392247.A0A3N4KVU5"/>
<keyword evidence="7" id="KW-1185">Reference proteome</keyword>
<proteinExistence type="predicted"/>
<dbReference type="OrthoDB" id="5393181at2759"/>
<accession>A0A3N4KVU5</accession>
<evidence type="ECO:0000256" key="2">
    <source>
        <dbReference type="ARBA" id="ARBA00022989"/>
    </source>
</evidence>
<sequence>MMGYEVPPSPLSPAEQARIRRERRQAKVKSSAGARLNRITSTQGQTFRQEDETPVPEPTPARDEPTPDPPEIDISAHHYEPKARQQDRLQTENVFANMINSPMAGRNSEQPSDADLRQMLMSMNQGPPPGMNMPGMGVGGSGGEDPMMAMLQQMMAGGGGMPGMAGPGMQMPPGMEGMMGAMGMPPQQQGNDWGSWWRILHSLCALLLGLWAVKATEWSFSGSALQRAESANFDMDEKPQLFWYFTTMELVLQSSRFFLEKGRPPPGSWLSTIGGFLPPPFGTYLTTIARYSVIWTNIIADAGVLLFCLGIFSWWNT</sequence>
<evidence type="ECO:0000313" key="7">
    <source>
        <dbReference type="Proteomes" id="UP000277580"/>
    </source>
</evidence>
<protein>
    <recommendedName>
        <fullName evidence="8">GET complex, subunit GET2</fullName>
    </recommendedName>
</protein>
<evidence type="ECO:0000256" key="4">
    <source>
        <dbReference type="SAM" id="MobiDB-lite"/>
    </source>
</evidence>
<dbReference type="EMBL" id="ML119122">
    <property type="protein sequence ID" value="RPB13598.1"/>
    <property type="molecule type" value="Genomic_DNA"/>
</dbReference>
<keyword evidence="1 5" id="KW-0812">Transmembrane</keyword>
<dbReference type="InParanoid" id="A0A3N4KVU5"/>
<organism evidence="6 7">
    <name type="scientific">Morchella conica CCBAS932</name>
    <dbReference type="NCBI Taxonomy" id="1392247"/>
    <lineage>
        <taxon>Eukaryota</taxon>
        <taxon>Fungi</taxon>
        <taxon>Dikarya</taxon>
        <taxon>Ascomycota</taxon>
        <taxon>Pezizomycotina</taxon>
        <taxon>Pezizomycetes</taxon>
        <taxon>Pezizales</taxon>
        <taxon>Morchellaceae</taxon>
        <taxon>Morchella</taxon>
    </lineage>
</organism>
<evidence type="ECO:0000313" key="6">
    <source>
        <dbReference type="EMBL" id="RPB13598.1"/>
    </source>
</evidence>
<evidence type="ECO:0000256" key="3">
    <source>
        <dbReference type="ARBA" id="ARBA00023136"/>
    </source>
</evidence>
<gene>
    <name evidence="6" type="ORF">P167DRAFT_604859</name>
</gene>
<evidence type="ECO:0000256" key="5">
    <source>
        <dbReference type="SAM" id="Phobius"/>
    </source>
</evidence>
<dbReference type="PANTHER" id="PTHR28263:SF1">
    <property type="entry name" value="GOLGI TO ER TRAFFIC PROTEIN 2"/>
    <property type="match status" value="1"/>
</dbReference>
<dbReference type="Pfam" id="PF08690">
    <property type="entry name" value="GET2"/>
    <property type="match status" value="1"/>
</dbReference>
<dbReference type="PANTHER" id="PTHR28263">
    <property type="entry name" value="GOLGI TO ER TRAFFIC PROTEIN 2"/>
    <property type="match status" value="1"/>
</dbReference>
<name>A0A3N4KVU5_9PEZI</name>
<feature type="region of interest" description="Disordered" evidence="4">
    <location>
        <begin position="1"/>
        <end position="74"/>
    </location>
</feature>
<evidence type="ECO:0000256" key="1">
    <source>
        <dbReference type="ARBA" id="ARBA00022692"/>
    </source>
</evidence>
<dbReference type="InterPro" id="IPR028143">
    <property type="entry name" value="Get2/sif1"/>
</dbReference>
<feature type="transmembrane region" description="Helical" evidence="5">
    <location>
        <begin position="294"/>
        <end position="315"/>
    </location>
</feature>
<keyword evidence="3 5" id="KW-0472">Membrane</keyword>
<keyword evidence="2 5" id="KW-1133">Transmembrane helix</keyword>
<dbReference type="AlphaFoldDB" id="A0A3N4KVU5"/>
<evidence type="ECO:0008006" key="8">
    <source>
        <dbReference type="Google" id="ProtNLM"/>
    </source>
</evidence>
<feature type="compositionally biased region" description="Polar residues" evidence="4">
    <location>
        <begin position="38"/>
        <end position="47"/>
    </location>
</feature>
<reference evidence="6 7" key="1">
    <citation type="journal article" date="2018" name="Nat. Ecol. Evol.">
        <title>Pezizomycetes genomes reveal the molecular basis of ectomycorrhizal truffle lifestyle.</title>
        <authorList>
            <person name="Murat C."/>
            <person name="Payen T."/>
            <person name="Noel B."/>
            <person name="Kuo A."/>
            <person name="Morin E."/>
            <person name="Chen J."/>
            <person name="Kohler A."/>
            <person name="Krizsan K."/>
            <person name="Balestrini R."/>
            <person name="Da Silva C."/>
            <person name="Montanini B."/>
            <person name="Hainaut M."/>
            <person name="Levati E."/>
            <person name="Barry K.W."/>
            <person name="Belfiori B."/>
            <person name="Cichocki N."/>
            <person name="Clum A."/>
            <person name="Dockter R.B."/>
            <person name="Fauchery L."/>
            <person name="Guy J."/>
            <person name="Iotti M."/>
            <person name="Le Tacon F."/>
            <person name="Lindquist E.A."/>
            <person name="Lipzen A."/>
            <person name="Malagnac F."/>
            <person name="Mello A."/>
            <person name="Molinier V."/>
            <person name="Miyauchi S."/>
            <person name="Poulain J."/>
            <person name="Riccioni C."/>
            <person name="Rubini A."/>
            <person name="Sitrit Y."/>
            <person name="Splivallo R."/>
            <person name="Traeger S."/>
            <person name="Wang M."/>
            <person name="Zifcakova L."/>
            <person name="Wipf D."/>
            <person name="Zambonelli A."/>
            <person name="Paolocci F."/>
            <person name="Nowrousian M."/>
            <person name="Ottonello S."/>
            <person name="Baldrian P."/>
            <person name="Spatafora J.W."/>
            <person name="Henrissat B."/>
            <person name="Nagy L.G."/>
            <person name="Aury J.M."/>
            <person name="Wincker P."/>
            <person name="Grigoriev I.V."/>
            <person name="Bonfante P."/>
            <person name="Martin F.M."/>
        </authorList>
    </citation>
    <scope>NUCLEOTIDE SEQUENCE [LARGE SCALE GENOMIC DNA]</scope>
    <source>
        <strain evidence="6 7">CCBAS932</strain>
    </source>
</reference>
<dbReference type="Proteomes" id="UP000277580">
    <property type="component" value="Unassembled WGS sequence"/>
</dbReference>
<dbReference type="GO" id="GO:0006890">
    <property type="term" value="P:retrograde vesicle-mediated transport, Golgi to endoplasmic reticulum"/>
    <property type="evidence" value="ECO:0007669"/>
    <property type="project" value="TreeGrafter"/>
</dbReference>